<keyword evidence="4" id="KW-1185">Reference proteome</keyword>
<dbReference type="InterPro" id="IPR013783">
    <property type="entry name" value="Ig-like_fold"/>
</dbReference>
<dbReference type="Gene3D" id="2.60.40.10">
    <property type="entry name" value="Immunoglobulins"/>
    <property type="match status" value="1"/>
</dbReference>
<evidence type="ECO:0000313" key="5">
    <source>
        <dbReference type="RefSeq" id="XP_002741284.1"/>
    </source>
</evidence>
<accession>A0ABM0H064</accession>
<feature type="chain" id="PRO_5047079108" evidence="2">
    <location>
        <begin position="20"/>
        <end position="556"/>
    </location>
</feature>
<dbReference type="Pfam" id="PF24536">
    <property type="entry name" value="NXPE4_C"/>
    <property type="match status" value="1"/>
</dbReference>
<dbReference type="Proteomes" id="UP000694865">
    <property type="component" value="Unplaced"/>
</dbReference>
<dbReference type="SUPFAM" id="SSF81296">
    <property type="entry name" value="E set domains"/>
    <property type="match status" value="1"/>
</dbReference>
<evidence type="ECO:0000313" key="4">
    <source>
        <dbReference type="Proteomes" id="UP000694865"/>
    </source>
</evidence>
<gene>
    <name evidence="5" type="primary">LOC100367853</name>
</gene>
<organism evidence="4 5">
    <name type="scientific">Saccoglossus kowalevskii</name>
    <name type="common">Acorn worm</name>
    <dbReference type="NCBI Taxonomy" id="10224"/>
    <lineage>
        <taxon>Eukaryota</taxon>
        <taxon>Metazoa</taxon>
        <taxon>Hemichordata</taxon>
        <taxon>Enteropneusta</taxon>
        <taxon>Harrimaniidae</taxon>
        <taxon>Saccoglossus</taxon>
    </lineage>
</organism>
<dbReference type="InterPro" id="IPR057106">
    <property type="entry name" value="NXPE4_C"/>
</dbReference>
<dbReference type="PANTHER" id="PTHR16165">
    <property type="entry name" value="NXPE FAMILY MEMBER"/>
    <property type="match status" value="1"/>
</dbReference>
<proteinExistence type="inferred from homology"/>
<evidence type="ECO:0000256" key="1">
    <source>
        <dbReference type="ARBA" id="ARBA00005431"/>
    </source>
</evidence>
<protein>
    <submittedName>
        <fullName evidence="5">NXPE family member 2-like</fullName>
    </submittedName>
</protein>
<name>A0ABM0H064_SACKO</name>
<evidence type="ECO:0000256" key="2">
    <source>
        <dbReference type="SAM" id="SignalP"/>
    </source>
</evidence>
<evidence type="ECO:0000259" key="3">
    <source>
        <dbReference type="Pfam" id="PF24536"/>
    </source>
</evidence>
<keyword evidence="2" id="KW-0732">Signal</keyword>
<dbReference type="InterPro" id="IPR026845">
    <property type="entry name" value="NXPH/NXPE"/>
</dbReference>
<dbReference type="SUPFAM" id="SSF52266">
    <property type="entry name" value="SGNH hydrolase"/>
    <property type="match status" value="1"/>
</dbReference>
<dbReference type="Pfam" id="PF06312">
    <property type="entry name" value="Neurexophilin"/>
    <property type="match status" value="1"/>
</dbReference>
<dbReference type="InterPro" id="IPR014756">
    <property type="entry name" value="Ig_E-set"/>
</dbReference>
<reference evidence="5" key="1">
    <citation type="submission" date="2025-08" db="UniProtKB">
        <authorList>
            <consortium name="RefSeq"/>
        </authorList>
    </citation>
    <scope>IDENTIFICATION</scope>
    <source>
        <tissue evidence="5">Testes</tissue>
    </source>
</reference>
<dbReference type="PANTHER" id="PTHR16165:SF5">
    <property type="entry name" value="NXPE FAMILY MEMBER 3"/>
    <property type="match status" value="1"/>
</dbReference>
<dbReference type="RefSeq" id="XP_002741284.1">
    <property type="nucleotide sequence ID" value="XM_002741238.1"/>
</dbReference>
<feature type="signal peptide" evidence="2">
    <location>
        <begin position="1"/>
        <end position="19"/>
    </location>
</feature>
<sequence>MAITRFAVLLAILLVLSVGSIHVFTDVLPWKTTMKYSSSILSETTTKQYRSHGVQIGNQDTVETETHTWNVSTGFIGSRGQTSALKTEVIFLSDVNSTYQGDIITLRLHARDDNGRRRYLGGDLWRAAIYNTTSRFGSMGKVIDHDNGTYTVHFYAGFSGQVVVQIMLVLQREAIKHQKLFLLPMEFRGYWNGTFRHDDITENSICFTQREGHWNDMCEYPHPRALGNTVFLCRPPKSLGCNTLIGISATRSGNNKLSSNFTHQFEKPDAPRVIKGFNDRLLIQSGVKSGINTYSVPRCESDLLEPLVTGYWLGMRWYSLVCQNREWNHAKEVQKCLQDKDVYFIGDSTTRQWYQQMLDIAGYPINATDDNWRKRVNTIPGDYNVSGEDAYDMIVTDLKNNINFTFHHHALSLHRFVPISRFPYSIDVLDELTAPKCNYVIVISLWAHFDSWTTDSYTERLSMIAIGIQRLRERCPNTVIAIKGSHERNDMLNYWIHYDMNRIMKDVFRGHGVFFIDIWDMNFAFVAAHQGTMTIHMPMTLIKEEVYMFLSHACLK</sequence>
<dbReference type="GeneID" id="100367853"/>
<feature type="domain" description="NXPE C-terminal" evidence="3">
    <location>
        <begin position="317"/>
        <end position="554"/>
    </location>
</feature>
<comment type="similarity">
    <text evidence="1">Belongs to the NXPE family.</text>
</comment>